<dbReference type="Pfam" id="PF13692">
    <property type="entry name" value="Glyco_trans_1_4"/>
    <property type="match status" value="1"/>
</dbReference>
<evidence type="ECO:0000313" key="1">
    <source>
        <dbReference type="EMBL" id="GAG41465.1"/>
    </source>
</evidence>
<accession>X0XEG2</accession>
<feature type="non-terminal residue" evidence="1">
    <location>
        <position position="1"/>
    </location>
</feature>
<dbReference type="PANTHER" id="PTHR12526">
    <property type="entry name" value="GLYCOSYLTRANSFERASE"/>
    <property type="match status" value="1"/>
</dbReference>
<feature type="non-terminal residue" evidence="1">
    <location>
        <position position="250"/>
    </location>
</feature>
<dbReference type="AlphaFoldDB" id="X0XEG2"/>
<dbReference type="Gene3D" id="3.40.50.2000">
    <property type="entry name" value="Glycogen Phosphorylase B"/>
    <property type="match status" value="2"/>
</dbReference>
<dbReference type="SUPFAM" id="SSF53756">
    <property type="entry name" value="UDP-Glycosyltransferase/glycogen phosphorylase"/>
    <property type="match status" value="1"/>
</dbReference>
<dbReference type="EMBL" id="BARS01043715">
    <property type="protein sequence ID" value="GAG41465.1"/>
    <property type="molecule type" value="Genomic_DNA"/>
</dbReference>
<reference evidence="1" key="1">
    <citation type="journal article" date="2014" name="Front. Microbiol.">
        <title>High frequency of phylogenetically diverse reductive dehalogenase-homologous genes in deep subseafloor sedimentary metagenomes.</title>
        <authorList>
            <person name="Kawai M."/>
            <person name="Futagami T."/>
            <person name="Toyoda A."/>
            <person name="Takaki Y."/>
            <person name="Nishi S."/>
            <person name="Hori S."/>
            <person name="Arai W."/>
            <person name="Tsubouchi T."/>
            <person name="Morono Y."/>
            <person name="Uchiyama I."/>
            <person name="Ito T."/>
            <person name="Fujiyama A."/>
            <person name="Inagaki F."/>
            <person name="Takami H."/>
        </authorList>
    </citation>
    <scope>NUCLEOTIDE SEQUENCE</scope>
    <source>
        <strain evidence="1">Expedition CK06-06</strain>
    </source>
</reference>
<sequence>RPEFALVEVVGDPYDVFAPGAIKHPLRPLFRQIFSRRLRHQCDNAQACSYVTEKKLQLRYPPGSGSISTHYSSIELPPEAIAQTTRQPDLNKSEFSIIHVGSLHHLYKAPDVLINAVARCASSGMNVRLAIIGDGRMRADLQAMPAVKKLGKRLRFLGQFPAGEAIRDELDKADLFVLPSRQEGLPRAMIEAMARALPCIGSTVGGFPELLPHEDLVPPDNTEALARKVQEVLMDKDRMQRMSQRNLEKA</sequence>
<protein>
    <submittedName>
        <fullName evidence="1">Uncharacterized protein</fullName>
    </submittedName>
</protein>
<organism evidence="1">
    <name type="scientific">marine sediment metagenome</name>
    <dbReference type="NCBI Taxonomy" id="412755"/>
    <lineage>
        <taxon>unclassified sequences</taxon>
        <taxon>metagenomes</taxon>
        <taxon>ecological metagenomes</taxon>
    </lineage>
</organism>
<comment type="caution">
    <text evidence="1">The sequence shown here is derived from an EMBL/GenBank/DDBJ whole genome shotgun (WGS) entry which is preliminary data.</text>
</comment>
<dbReference type="CDD" id="cd03801">
    <property type="entry name" value="GT4_PimA-like"/>
    <property type="match status" value="1"/>
</dbReference>
<gene>
    <name evidence="1" type="ORF">S01H1_66130</name>
</gene>
<proteinExistence type="predicted"/>
<name>X0XEG2_9ZZZZ</name>